<dbReference type="PANTHER" id="PTHR37456">
    <property type="entry name" value="SI:CH211-266K2.1"/>
    <property type="match status" value="1"/>
</dbReference>
<feature type="chain" id="PRO_5046722595" evidence="3">
    <location>
        <begin position="23"/>
        <end position="495"/>
    </location>
</feature>
<feature type="coiled-coil region" evidence="1">
    <location>
        <begin position="37"/>
        <end position="78"/>
    </location>
</feature>
<organism evidence="4 5">
    <name type="scientific">Mya arenaria</name>
    <name type="common">Soft-shell clam</name>
    <dbReference type="NCBI Taxonomy" id="6604"/>
    <lineage>
        <taxon>Eukaryota</taxon>
        <taxon>Metazoa</taxon>
        <taxon>Spiralia</taxon>
        <taxon>Lophotrochozoa</taxon>
        <taxon>Mollusca</taxon>
        <taxon>Bivalvia</taxon>
        <taxon>Autobranchia</taxon>
        <taxon>Heteroconchia</taxon>
        <taxon>Euheterodonta</taxon>
        <taxon>Imparidentia</taxon>
        <taxon>Neoheterodontei</taxon>
        <taxon>Myida</taxon>
        <taxon>Myoidea</taxon>
        <taxon>Myidae</taxon>
        <taxon>Mya</taxon>
    </lineage>
</organism>
<dbReference type="Pfam" id="PF01391">
    <property type="entry name" value="Collagen"/>
    <property type="match status" value="2"/>
</dbReference>
<protein>
    <submittedName>
        <fullName evidence="4">MARCO-like protein</fullName>
    </submittedName>
</protein>
<dbReference type="InterPro" id="IPR008160">
    <property type="entry name" value="Collagen"/>
</dbReference>
<evidence type="ECO:0000256" key="1">
    <source>
        <dbReference type="SAM" id="Coils"/>
    </source>
</evidence>
<evidence type="ECO:0000313" key="5">
    <source>
        <dbReference type="Proteomes" id="UP001164746"/>
    </source>
</evidence>
<feature type="region of interest" description="Disordered" evidence="2">
    <location>
        <begin position="447"/>
        <end position="495"/>
    </location>
</feature>
<proteinExistence type="predicted"/>
<reference evidence="4" key="1">
    <citation type="submission" date="2022-11" db="EMBL/GenBank/DDBJ databases">
        <title>Centuries of genome instability and evolution in soft-shell clam transmissible cancer (bioRxiv).</title>
        <authorList>
            <person name="Hart S.F.M."/>
            <person name="Yonemitsu M.A."/>
            <person name="Giersch R.M."/>
            <person name="Beal B.F."/>
            <person name="Arriagada G."/>
            <person name="Davis B.W."/>
            <person name="Ostrander E.A."/>
            <person name="Goff S.P."/>
            <person name="Metzger M.J."/>
        </authorList>
    </citation>
    <scope>NUCLEOTIDE SEQUENCE</scope>
    <source>
        <strain evidence="4">MELC-2E11</strain>
        <tissue evidence="4">Siphon/mantle</tissue>
    </source>
</reference>
<evidence type="ECO:0000313" key="4">
    <source>
        <dbReference type="EMBL" id="WAQ94593.1"/>
    </source>
</evidence>
<evidence type="ECO:0000256" key="2">
    <source>
        <dbReference type="SAM" id="MobiDB-lite"/>
    </source>
</evidence>
<feature type="compositionally biased region" description="Acidic residues" evidence="2">
    <location>
        <begin position="460"/>
        <end position="469"/>
    </location>
</feature>
<gene>
    <name evidence="4" type="ORF">MAR_007064</name>
</gene>
<feature type="signal peptide" evidence="3">
    <location>
        <begin position="1"/>
        <end position="22"/>
    </location>
</feature>
<keyword evidence="5" id="KW-1185">Reference proteome</keyword>
<sequence length="495" mass="53624">MDICSVSLAVYLFSFYLCGSLSLNIENAVSTGFEAKIAALVEKLSEEEHEIQEWKLKIETLEQHMVEVKRNKEEVLSRRKRGVVDHRLGLFVGKPGPPGFVGFPGEIGEKGFPGYDGIPGIIGDVGWAGVNGKHGFRGPPGYLGHVGFIGMPGPPGIKGDVGMTGDWGMPGIQGIAGVPGDVGFYGEAGPMGESGFQGPEGEMGLKGPNGERGEQGDIGQWGHVGSPGPMYDPYAAMFGAASAAFDYDPFKDVNCSETDDGQSNCSFESGPPAEAIGKSSKMAFPVYMHPPPGAQVVTVAAGPMIGKAPFIYGPPSLGTKVQGQSRVDISDEDLVRDMGYDSEDGDILTEEEYIKLLKKEEGDMIDDQFNNGTITSTPVMIEDQFNNETTTSAPEMFEDQFNNETTTSAPEMFEYQFNNETTTSAPEMFEYLFNNETTTPAPEMFEDQLNNGTTTIAPDMYEDSSEEYSDEHSEEWSKKSSKKDVHGHDQKYITP</sequence>
<name>A0ABY7DBD0_MYAAR</name>
<accession>A0ABY7DBD0</accession>
<dbReference type="Proteomes" id="UP001164746">
    <property type="component" value="Chromosome 1"/>
</dbReference>
<keyword evidence="1" id="KW-0175">Coiled coil</keyword>
<dbReference type="EMBL" id="CP111012">
    <property type="protein sequence ID" value="WAQ94593.1"/>
    <property type="molecule type" value="Genomic_DNA"/>
</dbReference>
<dbReference type="InterPro" id="IPR050938">
    <property type="entry name" value="Collagen_Structural_Proteins"/>
</dbReference>
<feature type="compositionally biased region" description="Basic and acidic residues" evidence="2">
    <location>
        <begin position="470"/>
        <end position="495"/>
    </location>
</feature>
<dbReference type="PANTHER" id="PTHR37456:SF6">
    <property type="entry name" value="COLLAGEN ALPHA-1(XXIII) CHAIN-LIKE ISOFORM X2"/>
    <property type="match status" value="1"/>
</dbReference>
<evidence type="ECO:0000256" key="3">
    <source>
        <dbReference type="SAM" id="SignalP"/>
    </source>
</evidence>
<keyword evidence="3" id="KW-0732">Signal</keyword>